<evidence type="ECO:0000256" key="11">
    <source>
        <dbReference type="SAM" id="MobiDB-lite"/>
    </source>
</evidence>
<proteinExistence type="inferred from homology"/>
<keyword evidence="5" id="KW-0812">Transmembrane</keyword>
<organism evidence="15 16">
    <name type="scientific">Seongchinamella unica</name>
    <dbReference type="NCBI Taxonomy" id="2547392"/>
    <lineage>
        <taxon>Bacteria</taxon>
        <taxon>Pseudomonadati</taxon>
        <taxon>Pseudomonadota</taxon>
        <taxon>Gammaproteobacteria</taxon>
        <taxon>Cellvibrionales</taxon>
        <taxon>Halieaceae</taxon>
        <taxon>Seongchinamella</taxon>
    </lineage>
</organism>
<evidence type="ECO:0000256" key="6">
    <source>
        <dbReference type="ARBA" id="ARBA00022729"/>
    </source>
</evidence>
<dbReference type="InterPro" id="IPR004846">
    <property type="entry name" value="T2SS/T3SS_dom"/>
</dbReference>
<dbReference type="InterPro" id="IPR013356">
    <property type="entry name" value="T2SS_GspD"/>
</dbReference>
<dbReference type="GO" id="GO:0009279">
    <property type="term" value="C:cell outer membrane"/>
    <property type="evidence" value="ECO:0007669"/>
    <property type="project" value="UniProtKB-SubCell"/>
</dbReference>
<dbReference type="PANTHER" id="PTHR30332:SF25">
    <property type="entry name" value="SECRETIN XPSD"/>
    <property type="match status" value="1"/>
</dbReference>
<dbReference type="InterPro" id="IPR005644">
    <property type="entry name" value="NolW-like"/>
</dbReference>
<evidence type="ECO:0000256" key="8">
    <source>
        <dbReference type="ARBA" id="ARBA00023136"/>
    </source>
</evidence>
<comment type="similarity">
    <text evidence="2">Belongs to the bacterial secretin family. GSP D subfamily.</text>
</comment>
<evidence type="ECO:0000256" key="3">
    <source>
        <dbReference type="ARBA" id="ARBA00022448"/>
    </source>
</evidence>
<feature type="region of interest" description="Disordered" evidence="11">
    <location>
        <begin position="384"/>
        <end position="403"/>
    </location>
</feature>
<evidence type="ECO:0000256" key="10">
    <source>
        <dbReference type="RuleBase" id="RU004004"/>
    </source>
</evidence>
<dbReference type="Pfam" id="PF03958">
    <property type="entry name" value="Secretin_N"/>
    <property type="match status" value="3"/>
</dbReference>
<keyword evidence="9" id="KW-0998">Cell outer membrane</keyword>
<dbReference type="NCBIfam" id="TIGR02517">
    <property type="entry name" value="type_II_gspD"/>
    <property type="match status" value="1"/>
</dbReference>
<comment type="caution">
    <text evidence="15">The sequence shown here is derived from an EMBL/GenBank/DDBJ whole genome shotgun (WGS) entry which is preliminary data.</text>
</comment>
<dbReference type="InterPro" id="IPR049371">
    <property type="entry name" value="GspD-like_N0"/>
</dbReference>
<dbReference type="Gene3D" id="3.30.1370.120">
    <property type="match status" value="3"/>
</dbReference>
<feature type="domain" description="NolW-like" evidence="13">
    <location>
        <begin position="358"/>
        <end position="455"/>
    </location>
</feature>
<dbReference type="InterPro" id="IPR038591">
    <property type="entry name" value="NolW-like_sf"/>
</dbReference>
<dbReference type="EMBL" id="SMSE01000001">
    <property type="protein sequence ID" value="TDG15240.1"/>
    <property type="molecule type" value="Genomic_DNA"/>
</dbReference>
<evidence type="ECO:0000256" key="5">
    <source>
        <dbReference type="ARBA" id="ARBA00022692"/>
    </source>
</evidence>
<keyword evidence="16" id="KW-1185">Reference proteome</keyword>
<evidence type="ECO:0000256" key="2">
    <source>
        <dbReference type="ARBA" id="ARBA00006980"/>
    </source>
</evidence>
<feature type="domain" description="GspD-like N0" evidence="14">
    <location>
        <begin position="121"/>
        <end position="190"/>
    </location>
</feature>
<evidence type="ECO:0000256" key="7">
    <source>
        <dbReference type="ARBA" id="ARBA00022927"/>
    </source>
</evidence>
<dbReference type="GO" id="GO:0015627">
    <property type="term" value="C:type II protein secretion system complex"/>
    <property type="evidence" value="ECO:0007669"/>
    <property type="project" value="InterPro"/>
</dbReference>
<keyword evidence="3 10" id="KW-0813">Transport</keyword>
<feature type="domain" description="Type II/III secretion system secretin-like" evidence="12">
    <location>
        <begin position="532"/>
        <end position="701"/>
    </location>
</feature>
<feature type="domain" description="NolW-like" evidence="13">
    <location>
        <begin position="217"/>
        <end position="275"/>
    </location>
</feature>
<dbReference type="PRINTS" id="PR00811">
    <property type="entry name" value="BCTERIALGSPD"/>
</dbReference>
<feature type="domain" description="NolW-like" evidence="13">
    <location>
        <begin position="283"/>
        <end position="349"/>
    </location>
</feature>
<keyword evidence="7" id="KW-0653">Protein transport</keyword>
<dbReference type="Proteomes" id="UP000295554">
    <property type="component" value="Unassembled WGS sequence"/>
</dbReference>
<sequence>MKKTSMRRRFPWSGKPVAVPGQWGRSGRRFDLLLGCLLLGPLLLSCANTESMKQAPETTMAQPEDAAPTGEIAESFKVNPVVSTANADVPLKEIHRGTGSVINPSDGARVRVSEETGDVTLNFQNAPITEVVHSILGDILDVNYTIEGGVEGAVSMRTTRPVHRDALISILDNLLRMNDAAILKSHDIYEIVPMGDGIPAALSPTTRLSANRGYQVLIVPLRYIGAKEMAKILEPVKSSKSVVQVDEYRNLLTMAGTHSDLFNLRDTISIFDVDQLAGMSVGIFRMQNVEAATVLEELETIFGDTGEGPLAGLVRFTVMERLNALMVISPQEKYLADVETWITRLDQAENLQGVNMYVYYIQNGKAENIADLLNQLFEEKRRTASVTNETSAPAAAEEASDDGGLRENVKVSKVATGEISILAYAETNALLISATPTDYLEVEKAIEKLDVLPMQVLIEASIVEVTLGDNLEYGLQWFFTGSVGDYSEIGGLNIPASGDVSDGLEGVLDDPVNFTYALFDAAGTRALLNAVAGDSRLDVLSAPSLMVLDNHTAVIRVGDQVPIRTTETTNTSSAFVDPDGRIGSNITSQIQYRDTGVTLEVTPRVNAGGMVMLDITQRVDDVDETQTSNIDSPTILQREITTSVAVQSRETIVLGGLIREGKEEEESGIPLLKDIPGLGALFRTTRISEAKTELVVMITPSAVANQSDARRVTDEYKAKLKGVDLSGLK</sequence>
<dbReference type="Pfam" id="PF00263">
    <property type="entry name" value="Secretin"/>
    <property type="match status" value="1"/>
</dbReference>
<evidence type="ECO:0000256" key="4">
    <source>
        <dbReference type="ARBA" id="ARBA00022452"/>
    </source>
</evidence>
<dbReference type="GO" id="GO:0015628">
    <property type="term" value="P:protein secretion by the type II secretion system"/>
    <property type="evidence" value="ECO:0007669"/>
    <property type="project" value="InterPro"/>
</dbReference>
<name>A0A4R5LV16_9GAMM</name>
<dbReference type="InterPro" id="IPR050810">
    <property type="entry name" value="Bact_Secretion_Sys_Channel"/>
</dbReference>
<comment type="subcellular location">
    <subcellularLocation>
        <location evidence="1 10">Cell outer membrane</location>
    </subcellularLocation>
</comment>
<evidence type="ECO:0000259" key="14">
    <source>
        <dbReference type="Pfam" id="PF21305"/>
    </source>
</evidence>
<evidence type="ECO:0000313" key="15">
    <source>
        <dbReference type="EMBL" id="TDG15240.1"/>
    </source>
</evidence>
<dbReference type="Pfam" id="PF21305">
    <property type="entry name" value="type_II_gspD_N0"/>
    <property type="match status" value="1"/>
</dbReference>
<gene>
    <name evidence="15" type="primary">gspD</name>
    <name evidence="15" type="ORF">E2F43_03120</name>
</gene>
<accession>A0A4R5LV16</accession>
<evidence type="ECO:0000259" key="12">
    <source>
        <dbReference type="Pfam" id="PF00263"/>
    </source>
</evidence>
<keyword evidence="6" id="KW-0732">Signal</keyword>
<evidence type="ECO:0000259" key="13">
    <source>
        <dbReference type="Pfam" id="PF03958"/>
    </source>
</evidence>
<dbReference type="OrthoDB" id="9779724at2"/>
<evidence type="ECO:0000313" key="16">
    <source>
        <dbReference type="Proteomes" id="UP000295554"/>
    </source>
</evidence>
<keyword evidence="4" id="KW-1134">Transmembrane beta strand</keyword>
<dbReference type="InterPro" id="IPR001775">
    <property type="entry name" value="GspD/PilQ"/>
</dbReference>
<protein>
    <submittedName>
        <fullName evidence="15">Type II secretion system protein GspD</fullName>
    </submittedName>
</protein>
<evidence type="ECO:0000256" key="9">
    <source>
        <dbReference type="ARBA" id="ARBA00023237"/>
    </source>
</evidence>
<reference evidence="15 16" key="1">
    <citation type="submission" date="2019-03" db="EMBL/GenBank/DDBJ databases">
        <title>Seongchinamella monodicae gen. nov., sp. nov., a novel member of the Gammaproteobacteria isolated from a tidal mudflat of beach.</title>
        <authorList>
            <person name="Yang H.G."/>
            <person name="Kang J.W."/>
            <person name="Lee S.D."/>
        </authorList>
    </citation>
    <scope>NUCLEOTIDE SEQUENCE [LARGE SCALE GENOMIC DNA]</scope>
    <source>
        <strain evidence="15 16">GH4-78</strain>
    </source>
</reference>
<keyword evidence="8" id="KW-0472">Membrane</keyword>
<dbReference type="AlphaFoldDB" id="A0A4R5LV16"/>
<dbReference type="PANTHER" id="PTHR30332">
    <property type="entry name" value="PROBABLE GENERAL SECRETION PATHWAY PROTEIN D"/>
    <property type="match status" value="1"/>
</dbReference>
<evidence type="ECO:0000256" key="1">
    <source>
        <dbReference type="ARBA" id="ARBA00004442"/>
    </source>
</evidence>
<dbReference type="Gene3D" id="3.55.50.30">
    <property type="match status" value="1"/>
</dbReference>